<evidence type="ECO:0000313" key="1">
    <source>
        <dbReference type="EMBL" id="PDX61216.1"/>
    </source>
</evidence>
<proteinExistence type="predicted"/>
<dbReference type="EMBL" id="NMTR01000017">
    <property type="protein sequence ID" value="PDX61216.1"/>
    <property type="molecule type" value="Genomic_DNA"/>
</dbReference>
<keyword evidence="2" id="KW-1185">Reference proteome</keyword>
<sequence>MDRPKPLTANVGQDAAYLGMRVNLIGENGHIDALLLPRVAEGKYRFSQAGSGFLSIEALGGQWYLCCDAATCFVGAQSVDCRQTPLALRQMYFLRNAGRQYILYAETITKASSVFRNYRARYNVPIRFGRDNTNDIVSSNGFVSHHHAIFRLTERGWEVQDLESANGVYVNHCRVRGTAALKLGDVVYLMGPRVIVGTDFLSICSGDTKMYVSPSVLPVLDPPRGDVGVATGARRGGLYNRGPRSRYSMEWPAIAVDAPPMPMNSDKMPLVLRMGSSAVMGGRSIMMGSYSMALTSLVFPFLTQRYTEKERKEYEARRLEKYGEYLEAKKQEIEKECKHEYDVLNANYPNMSSVLGYFESMVSRLWERRNTDDDFLTLRIGSGTVPMRAALEYPQERFEMEQDTLEAQMYALVQQTYVIPKAPVMTSLLEDYVCGVVGDRPYVLAFVRSLAAQLMMTHSYDEVKCIFLLEKEELPALNEVRYLPHVWNNERTIRFLATSQPGASAIGEYLRREMEGAFGAKADVAKYRRTHPHYVVFALSKSLYDNLEVLKDVLAEDHNVGLSVVAAFEQQPKESTRIFRMSSTGTHHAYDLLHPDQPPQEFALDRYGEDRYLASMKKLANTSLMTIAGSYSLPKTFTFLEMFGVGKVEHLNLLKRWADSDPTRSLAAPVGVGTDGELFMLDLHEKRQGPHGLVAGMTGSGKSEFIITYILSMAVNFSPDEVAFLLIDYKGGGLAGAFEDKARGIHLPHLVGTITNLDGAAISRSMISIESELKRRQRIFNEAKSRCNEGTLDIYDYQRLYRAHRVEEPLPHLFIISDEFAELKSQQPEFMDKLISTARIGRSLGVHLILATQKPSGVVNDQIWSNTKFRVCLRVQDTGDSQDMLKRPDAASLKDTGRFYLQVGYNEYFAMGQSAWCGAEYIPQDEVVQQKDESVQVIDDTAQTLLVAKPIKKKKKAESKQIVAVVQYLSEMAKREHIIPRTLLPPPLPTMLTLAQLQERFPGKTPEKISALVGMIDDPGKQEQYPMELDLQSTHNLLLVGESGCGKTAMLQTMLLNLAQRYTPEQVNFYILDFSSKLLTQFRRIPHCGIVLTDEDEPSIDRLFEMITDETKRRQKLFAQAEVNSYEAYCRVEKLPLWVVVIDGVVNFTSIKKGNFYYSTIHDFMRDGAPYGIKFVLAGGHYNEFSMRVRQEASEHIGMNQKDKYGYFDILGCKTEYLPPCLPGRGLCIWEEQPLEFQGAILSDSEDQQAAAQQLRAALDEIAARDAAYPPAMRLPMVEEGQSYAEFCEKFAPMRIPLGYNLSDAKPVALPLRQTFSLTVYNGNPAGAEHIVSTLLQAYCREHMELFIVRRNFNSIYADGSDLLQQLQAQTKVTLFEQDKETGLQELFERLMAIMGERMQLRNEFVQQNGLTRGDPQNTVRAFEYIHAHSTPLMVIFENYYEFAKSLYDGQAVMFAELFRAQDPNTTSKKNNGYGYNIYYTACFGPGEYTLTAAQTPMADCFNPQKFTLMFGGQLDKCGAVPLPRDYLAINEPDEHYNHCVMYYQGRLAGLSLPCGELVHVEPDPDEVPII</sequence>
<organism evidence="1 2">
    <name type="scientific">Faecalibacterium langellae</name>
    <dbReference type="NCBI Taxonomy" id="3435293"/>
    <lineage>
        <taxon>Bacteria</taxon>
        <taxon>Bacillati</taxon>
        <taxon>Bacillota</taxon>
        <taxon>Clostridia</taxon>
        <taxon>Eubacteriales</taxon>
        <taxon>Oscillospiraceae</taxon>
        <taxon>Faecalibacterium</taxon>
    </lineage>
</organism>
<gene>
    <name evidence="1" type="primary">essC</name>
    <name evidence="1" type="ORF">CGS49_07315</name>
</gene>
<name>A0ACC9CZ72_9FIRM</name>
<dbReference type="Proteomes" id="UP000220959">
    <property type="component" value="Unassembled WGS sequence"/>
</dbReference>
<comment type="caution">
    <text evidence="1">The sequence shown here is derived from an EMBL/GenBank/DDBJ whole genome shotgun (WGS) entry which is preliminary data.</text>
</comment>
<evidence type="ECO:0000313" key="2">
    <source>
        <dbReference type="Proteomes" id="UP000220959"/>
    </source>
</evidence>
<accession>A0ACC9CZ72</accession>
<protein>
    <submittedName>
        <fullName evidence="1">Type VII secretion protein EssC</fullName>
    </submittedName>
</protein>
<reference evidence="1 2" key="1">
    <citation type="journal article" date="2017" name="Front. Microbiol.">
        <title>New Insights into the Diversity of the Genus Faecalibacterium.</title>
        <authorList>
            <person name="Benevides L."/>
            <person name="Burman S."/>
            <person name="Martin R."/>
            <person name="Robert V."/>
            <person name="Thomas M."/>
            <person name="Miquel S."/>
            <person name="Chain F."/>
            <person name="Sokol H."/>
            <person name="Bermudez-Humaran L.G."/>
            <person name="Morrison M."/>
            <person name="Langella P."/>
            <person name="Azevedo V.A."/>
            <person name="Chatel J.M."/>
            <person name="Soares S."/>
        </authorList>
    </citation>
    <scope>NUCLEOTIDE SEQUENCE [LARGE SCALE GENOMIC DNA]</scope>
    <source>
        <strain evidence="2">CNCM I-4541</strain>
    </source>
</reference>